<feature type="compositionally biased region" description="Basic and acidic residues" evidence="1">
    <location>
        <begin position="116"/>
        <end position="140"/>
    </location>
</feature>
<feature type="compositionally biased region" description="Gly residues" evidence="1">
    <location>
        <begin position="83"/>
        <end position="100"/>
    </location>
</feature>
<evidence type="ECO:0000256" key="1">
    <source>
        <dbReference type="SAM" id="MobiDB-lite"/>
    </source>
</evidence>
<dbReference type="STRING" id="436010.A0A166VCU0"/>
<feature type="compositionally biased region" description="Polar residues" evidence="1">
    <location>
        <begin position="167"/>
        <end position="180"/>
    </location>
</feature>
<name>A0A166VCU0_9AGAM</name>
<dbReference type="EMBL" id="KV417485">
    <property type="protein sequence ID" value="KZP32589.1"/>
    <property type="molecule type" value="Genomic_DNA"/>
</dbReference>
<gene>
    <name evidence="2" type="ORF">FIBSPDRAFT_925080</name>
</gene>
<sequence length="217" mass="24293">MHHYLEGPAEVPAPDGAPSAPWENPFADDWSRKHPGRVPCLHRLNPWVVENVDTKEEIQQEFLKRLERDGVAREDNLSISGNGNKGNGNGKGRGAVGSGIGAATPNNVVQVHRQRVRENIAGKVGGERERERERGKENHQRARGSRGEEEDGEESYPTRAGRHTHSRQNSGQARSRSRSLLQHAWQVVSTTDPLLNSDEEMLDDAEHVRCEYKTFLT</sequence>
<feature type="region of interest" description="Disordered" evidence="1">
    <location>
        <begin position="75"/>
        <end position="180"/>
    </location>
</feature>
<evidence type="ECO:0000313" key="2">
    <source>
        <dbReference type="EMBL" id="KZP32589.1"/>
    </source>
</evidence>
<keyword evidence="3" id="KW-1185">Reference proteome</keyword>
<reference evidence="2 3" key="1">
    <citation type="journal article" date="2016" name="Mol. Biol. Evol.">
        <title>Comparative Genomics of Early-Diverging Mushroom-Forming Fungi Provides Insights into the Origins of Lignocellulose Decay Capabilities.</title>
        <authorList>
            <person name="Nagy L.G."/>
            <person name="Riley R."/>
            <person name="Tritt A."/>
            <person name="Adam C."/>
            <person name="Daum C."/>
            <person name="Floudas D."/>
            <person name="Sun H."/>
            <person name="Yadav J.S."/>
            <person name="Pangilinan J."/>
            <person name="Larsson K.H."/>
            <person name="Matsuura K."/>
            <person name="Barry K."/>
            <person name="Labutti K."/>
            <person name="Kuo R."/>
            <person name="Ohm R.A."/>
            <person name="Bhattacharya S.S."/>
            <person name="Shirouzu T."/>
            <person name="Yoshinaga Y."/>
            <person name="Martin F.M."/>
            <person name="Grigoriev I.V."/>
            <person name="Hibbett D.S."/>
        </authorList>
    </citation>
    <scope>NUCLEOTIDE SEQUENCE [LARGE SCALE GENOMIC DNA]</scope>
    <source>
        <strain evidence="2 3">CBS 109695</strain>
    </source>
</reference>
<dbReference type="Proteomes" id="UP000076532">
    <property type="component" value="Unassembled WGS sequence"/>
</dbReference>
<protein>
    <submittedName>
        <fullName evidence="2">Uncharacterized protein</fullName>
    </submittedName>
</protein>
<organism evidence="2 3">
    <name type="scientific">Athelia psychrophila</name>
    <dbReference type="NCBI Taxonomy" id="1759441"/>
    <lineage>
        <taxon>Eukaryota</taxon>
        <taxon>Fungi</taxon>
        <taxon>Dikarya</taxon>
        <taxon>Basidiomycota</taxon>
        <taxon>Agaricomycotina</taxon>
        <taxon>Agaricomycetes</taxon>
        <taxon>Agaricomycetidae</taxon>
        <taxon>Atheliales</taxon>
        <taxon>Atheliaceae</taxon>
        <taxon>Athelia</taxon>
    </lineage>
</organism>
<dbReference type="AlphaFoldDB" id="A0A166VCU0"/>
<feature type="region of interest" description="Disordered" evidence="1">
    <location>
        <begin position="1"/>
        <end position="38"/>
    </location>
</feature>
<evidence type="ECO:0000313" key="3">
    <source>
        <dbReference type="Proteomes" id="UP000076532"/>
    </source>
</evidence>
<proteinExistence type="predicted"/>
<accession>A0A166VCU0</accession>